<evidence type="ECO:0000256" key="1">
    <source>
        <dbReference type="SAM" id="SignalP"/>
    </source>
</evidence>
<dbReference type="Proteomes" id="UP000326687">
    <property type="component" value="Unassembled WGS sequence"/>
</dbReference>
<name>A0A5N3S4V0_9VIBR</name>
<evidence type="ECO:0000259" key="3">
    <source>
        <dbReference type="Pfam" id="PF12969"/>
    </source>
</evidence>
<dbReference type="Pfam" id="PF12969">
    <property type="entry name" value="DUF3857"/>
    <property type="match status" value="1"/>
</dbReference>
<feature type="signal peptide" evidence="1">
    <location>
        <begin position="1"/>
        <end position="22"/>
    </location>
</feature>
<feature type="chain" id="PRO_5024380486" evidence="1">
    <location>
        <begin position="23"/>
        <end position="641"/>
    </location>
</feature>
<protein>
    <submittedName>
        <fullName evidence="4">DUF3857 domain-containing protein</fullName>
    </submittedName>
</protein>
<dbReference type="InterPro" id="IPR038765">
    <property type="entry name" value="Papain-like_cys_pep_sf"/>
</dbReference>
<feature type="domain" description="Transglutaminase-like" evidence="2">
    <location>
        <begin position="280"/>
        <end position="385"/>
    </location>
</feature>
<dbReference type="InterPro" id="IPR007562">
    <property type="entry name" value="Transglutaminase-like_domain"/>
</dbReference>
<comment type="caution">
    <text evidence="4">The sequence shown here is derived from an EMBL/GenBank/DDBJ whole genome shotgun (WGS) entry which is preliminary data.</text>
</comment>
<feature type="domain" description="DUF3857" evidence="3">
    <location>
        <begin position="86"/>
        <end position="202"/>
    </location>
</feature>
<accession>A0A5N3S4V0</accession>
<reference evidence="4 5" key="1">
    <citation type="submission" date="2019-09" db="EMBL/GenBank/DDBJ databases">
        <title>Vibrio Fortis S7-72.</title>
        <authorList>
            <person name="Das S.K."/>
        </authorList>
    </citation>
    <scope>NUCLEOTIDE SEQUENCE [LARGE SCALE GENOMIC DNA]</scope>
    <source>
        <strain evidence="4 5">S7-72</strain>
    </source>
</reference>
<proteinExistence type="predicted"/>
<sequence>MRLNQLLALALATLSNFSLIHADELPNVGWDLSQDGLKDTLLLIPQDNQYSEMVQLLRDIEFDVQKEQVIEQRTVVNYFPRFVDTESYGTMSLYFDPSYQQVVIQAAASVSPAGVVKQVSPLQVQLLNTGSYNTFSSRKELALAIPGLEEGSVAILKYQVVTQRSMMEHDWAEELFTQQNYPIAAYKLNVSWSNESPIFWSKDTEVVECEQLNNTLDCQGGDIPAFEGDYQVLWRDGINRVSLGSLNSWQAVADLASTRMAAASTDQTGLDNLFLRLTVGAKSTDEKIERILAFVSRDIRYVSRSEFGHAMTPHDIAETIENRFGDCKDKSTLLLSLLKKLNLEPELVLVATNRNDPERVIIPSMLAFNHVIVCFEYDGQRYCVDPTDSQTHWQYTPAWVQGKVSLPLTAHTQLGQIQKSPYRWKIHTQTKIVFDEFGGQKETQKRSYVGEYAAAVRSNLFELNDDDRLNKLTDEYHEVISSIGHPEFRVENIDAMTEGSVIHSDATLEPFLVVGEELSYGESDAWIERELSELKMFNELYPALFQGVNITSTINYDTNDVWEITDVPPTLELNHPLGSLIRQVTLVSPTELSIKTELKVKSRMIEPEERENFNRMLNVFSEQSFIKFYGKAASKSPAAKS</sequence>
<dbReference type="RefSeq" id="WP_150896740.1">
    <property type="nucleotide sequence ID" value="NZ_VXDD01000003.1"/>
</dbReference>
<evidence type="ECO:0000313" key="5">
    <source>
        <dbReference type="Proteomes" id="UP000326687"/>
    </source>
</evidence>
<dbReference type="Pfam" id="PF04473">
    <property type="entry name" value="DUF553"/>
    <property type="match status" value="1"/>
</dbReference>
<evidence type="ECO:0000259" key="2">
    <source>
        <dbReference type="Pfam" id="PF04473"/>
    </source>
</evidence>
<gene>
    <name evidence="4" type="ORF">F2Z80_18550</name>
</gene>
<dbReference type="EMBL" id="VXDD01000003">
    <property type="protein sequence ID" value="KAB0301085.1"/>
    <property type="molecule type" value="Genomic_DNA"/>
</dbReference>
<dbReference type="Gene3D" id="2.60.40.3140">
    <property type="match status" value="1"/>
</dbReference>
<dbReference type="AlphaFoldDB" id="A0A5N3S4V0"/>
<organism evidence="4 5">
    <name type="scientific">Vibrio fortis</name>
    <dbReference type="NCBI Taxonomy" id="212667"/>
    <lineage>
        <taxon>Bacteria</taxon>
        <taxon>Pseudomonadati</taxon>
        <taxon>Pseudomonadota</taxon>
        <taxon>Gammaproteobacteria</taxon>
        <taxon>Vibrionales</taxon>
        <taxon>Vibrionaceae</taxon>
        <taxon>Vibrio</taxon>
    </lineage>
</organism>
<dbReference type="Gene3D" id="3.10.620.30">
    <property type="match status" value="1"/>
</dbReference>
<evidence type="ECO:0000313" key="4">
    <source>
        <dbReference type="EMBL" id="KAB0301085.1"/>
    </source>
</evidence>
<dbReference type="SUPFAM" id="SSF54001">
    <property type="entry name" value="Cysteine proteinases"/>
    <property type="match status" value="1"/>
</dbReference>
<keyword evidence="1" id="KW-0732">Signal</keyword>
<dbReference type="InterPro" id="IPR024618">
    <property type="entry name" value="DUF3857"/>
</dbReference>